<accession>A0ABP9GA65</accession>
<dbReference type="PROSITE" id="PS51257">
    <property type="entry name" value="PROKAR_LIPOPROTEIN"/>
    <property type="match status" value="1"/>
</dbReference>
<keyword evidence="1" id="KW-0472">Membrane</keyword>
<reference evidence="3" key="1">
    <citation type="journal article" date="2019" name="Int. J. Syst. Evol. Microbiol.">
        <title>The Global Catalogue of Microorganisms (GCM) 10K type strain sequencing project: providing services to taxonomists for standard genome sequencing and annotation.</title>
        <authorList>
            <consortium name="The Broad Institute Genomics Platform"/>
            <consortium name="The Broad Institute Genome Sequencing Center for Infectious Disease"/>
            <person name="Wu L."/>
            <person name="Ma J."/>
        </authorList>
    </citation>
    <scope>NUCLEOTIDE SEQUENCE [LARGE SCALE GENOMIC DNA]</scope>
    <source>
        <strain evidence="3">JCM 18285</strain>
    </source>
</reference>
<gene>
    <name evidence="2" type="ORF">GCM10023314_04190</name>
</gene>
<keyword evidence="1" id="KW-0812">Transmembrane</keyword>
<keyword evidence="3" id="KW-1185">Reference proteome</keyword>
<evidence type="ECO:0000256" key="1">
    <source>
        <dbReference type="SAM" id="Phobius"/>
    </source>
</evidence>
<keyword evidence="1" id="KW-1133">Transmembrane helix</keyword>
<protein>
    <recommendedName>
        <fullName evidence="4">Lipoprotein</fullName>
    </recommendedName>
</protein>
<proteinExistence type="predicted"/>
<evidence type="ECO:0000313" key="3">
    <source>
        <dbReference type="Proteomes" id="UP001501302"/>
    </source>
</evidence>
<name>A0ABP9GA65_9FLAO</name>
<evidence type="ECO:0008006" key="4">
    <source>
        <dbReference type="Google" id="ProtNLM"/>
    </source>
</evidence>
<organism evidence="2 3">
    <name type="scientific">Algibacter agarivorans</name>
    <dbReference type="NCBI Taxonomy" id="1109741"/>
    <lineage>
        <taxon>Bacteria</taxon>
        <taxon>Pseudomonadati</taxon>
        <taxon>Bacteroidota</taxon>
        <taxon>Flavobacteriia</taxon>
        <taxon>Flavobacteriales</taxon>
        <taxon>Flavobacteriaceae</taxon>
        <taxon>Algibacter</taxon>
    </lineage>
</organism>
<dbReference type="RefSeq" id="WP_345189903.1">
    <property type="nucleotide sequence ID" value="NZ_BAABJJ010000006.1"/>
</dbReference>
<evidence type="ECO:0000313" key="2">
    <source>
        <dbReference type="EMBL" id="GAA4934988.1"/>
    </source>
</evidence>
<feature type="transmembrane region" description="Helical" evidence="1">
    <location>
        <begin position="12"/>
        <end position="31"/>
    </location>
</feature>
<dbReference type="EMBL" id="BAABJJ010000006">
    <property type="protein sequence ID" value="GAA4934988.1"/>
    <property type="molecule type" value="Genomic_DNA"/>
</dbReference>
<comment type="caution">
    <text evidence="2">The sequence shown here is derived from an EMBL/GenBank/DDBJ whole genome shotgun (WGS) entry which is preliminary data.</text>
</comment>
<dbReference type="Proteomes" id="UP001501302">
    <property type="component" value="Unassembled WGS sequence"/>
</dbReference>
<sequence>MTINITKNITAISAVFLIFGLIIYSCGKLYIKQDFRQTYNIHNDSIHQKLYTQAFFKVHLKNGNVSVLNEWELNESKDSLFGKGKLFDFNRAEIKDGSIAHEIDEIAIIETNQLDAIKSKDSDKISGLAILTGVNLILDIVCITNPKACFGSCPTFYTNNSLSVHDAKAEGFSSSISPSLETTDMDALKTSTSDESFYLTMKNEAFETHLINELFLNVVSKKKSEYVFHDKNNLFHKSDQLYIPKTAQINNTSILDLITDEDELEFYSKTNENDLTTKDEIYLEFDNIPSQNIGLTINFRQTLLTTFLLYNGLSYMGDEVGDYFAKIETNESIKKRLSHPFSLLGKIKLFAYDDNKNKWILFDELYETGPIAKNMMIAPLNNIEPIAGSLKIKIEMTKGLWKIDYLGLANIKNTTTGTKIYPNKIEVIEGKDYNINAIKSDDNNYLTSFPGNEFKYKFKLPELGTHEEHELFLSSKGYYLEWIRANWLKEKNIKKLEKMLSNDKEVWTSLALEYKIVEDEMEEVFWNSKYINLQ</sequence>